<dbReference type="InterPro" id="IPR000086">
    <property type="entry name" value="NUDIX_hydrolase_dom"/>
</dbReference>
<dbReference type="PANTHER" id="PTHR12992:SF11">
    <property type="entry name" value="MITOCHONDRIAL COENZYME A DIPHOSPHATASE NUDT8"/>
    <property type="match status" value="1"/>
</dbReference>
<reference evidence="8 9" key="1">
    <citation type="submission" date="2016-10" db="EMBL/GenBank/DDBJ databases">
        <authorList>
            <person name="de Groot N.N."/>
        </authorList>
    </citation>
    <scope>NUCLEOTIDE SEQUENCE [LARGE SCALE GENOMIC DNA]</scope>
    <source>
        <strain evidence="8 9">DSM 2179</strain>
    </source>
</reference>
<dbReference type="EMBL" id="FNZK01000008">
    <property type="protein sequence ID" value="SEJ46302.1"/>
    <property type="molecule type" value="Genomic_DNA"/>
</dbReference>
<evidence type="ECO:0000256" key="6">
    <source>
        <dbReference type="ARBA" id="ARBA00023211"/>
    </source>
</evidence>
<dbReference type="Proteomes" id="UP000199662">
    <property type="component" value="Unassembled WGS sequence"/>
</dbReference>
<dbReference type="CDD" id="cd03426">
    <property type="entry name" value="NUDIX_CoAse_Nudt7"/>
    <property type="match status" value="1"/>
</dbReference>
<keyword evidence="9" id="KW-1185">Reference proteome</keyword>
<gene>
    <name evidence="8" type="ORF">SAMN05660742_10862</name>
</gene>
<evidence type="ECO:0000256" key="4">
    <source>
        <dbReference type="ARBA" id="ARBA00022801"/>
    </source>
</evidence>
<dbReference type="STRING" id="84035.SAMN05660742_10862"/>
<evidence type="ECO:0000313" key="8">
    <source>
        <dbReference type="EMBL" id="SEJ46302.1"/>
    </source>
</evidence>
<dbReference type="GO" id="GO:0046872">
    <property type="term" value="F:metal ion binding"/>
    <property type="evidence" value="ECO:0007669"/>
    <property type="project" value="UniProtKB-KW"/>
</dbReference>
<keyword evidence="3" id="KW-0479">Metal-binding</keyword>
<evidence type="ECO:0000256" key="5">
    <source>
        <dbReference type="ARBA" id="ARBA00022842"/>
    </source>
</evidence>
<keyword evidence="5" id="KW-0460">Magnesium</keyword>
<evidence type="ECO:0000256" key="3">
    <source>
        <dbReference type="ARBA" id="ARBA00022723"/>
    </source>
</evidence>
<keyword evidence="4" id="KW-0378">Hydrolase</keyword>
<evidence type="ECO:0000313" key="9">
    <source>
        <dbReference type="Proteomes" id="UP000199662"/>
    </source>
</evidence>
<dbReference type="RefSeq" id="WP_091831152.1">
    <property type="nucleotide sequence ID" value="NZ_FNZK01000008.1"/>
</dbReference>
<dbReference type="InterPro" id="IPR045121">
    <property type="entry name" value="CoAse"/>
</dbReference>
<dbReference type="Pfam" id="PF00293">
    <property type="entry name" value="NUDIX"/>
    <property type="match status" value="1"/>
</dbReference>
<protein>
    <submittedName>
        <fullName evidence="8">8-oxo-dGTP pyrophosphatase MutT, NUDIX family</fullName>
    </submittedName>
</protein>
<dbReference type="GO" id="GO:0010945">
    <property type="term" value="F:coenzyme A diphosphatase activity"/>
    <property type="evidence" value="ECO:0007669"/>
    <property type="project" value="InterPro"/>
</dbReference>
<comment type="cofactor">
    <cofactor evidence="1">
        <name>Mn(2+)</name>
        <dbReference type="ChEBI" id="CHEBI:29035"/>
    </cofactor>
</comment>
<dbReference type="Gene3D" id="3.90.79.10">
    <property type="entry name" value="Nucleoside Triphosphate Pyrophosphohydrolase"/>
    <property type="match status" value="1"/>
</dbReference>
<feature type="domain" description="Nudix hydrolase" evidence="7">
    <location>
        <begin position="24"/>
        <end position="158"/>
    </location>
</feature>
<proteinExistence type="predicted"/>
<dbReference type="PANTHER" id="PTHR12992">
    <property type="entry name" value="NUDIX HYDROLASE"/>
    <property type="match status" value="1"/>
</dbReference>
<dbReference type="PROSITE" id="PS51462">
    <property type="entry name" value="NUDIX"/>
    <property type="match status" value="1"/>
</dbReference>
<organism evidence="8 9">
    <name type="scientific">Propionispira arboris</name>
    <dbReference type="NCBI Taxonomy" id="84035"/>
    <lineage>
        <taxon>Bacteria</taxon>
        <taxon>Bacillati</taxon>
        <taxon>Bacillota</taxon>
        <taxon>Negativicutes</taxon>
        <taxon>Selenomonadales</taxon>
        <taxon>Selenomonadaceae</taxon>
        <taxon>Propionispira</taxon>
    </lineage>
</organism>
<name>A0A1H6Z9F4_9FIRM</name>
<evidence type="ECO:0000256" key="1">
    <source>
        <dbReference type="ARBA" id="ARBA00001936"/>
    </source>
</evidence>
<evidence type="ECO:0000256" key="2">
    <source>
        <dbReference type="ARBA" id="ARBA00001946"/>
    </source>
</evidence>
<keyword evidence="6" id="KW-0464">Manganese</keyword>
<comment type="cofactor">
    <cofactor evidence="2">
        <name>Mg(2+)</name>
        <dbReference type="ChEBI" id="CHEBI:18420"/>
    </cofactor>
</comment>
<dbReference type="SUPFAM" id="SSF55811">
    <property type="entry name" value="Nudix"/>
    <property type="match status" value="1"/>
</dbReference>
<dbReference type="InterPro" id="IPR015797">
    <property type="entry name" value="NUDIX_hydrolase-like_dom_sf"/>
</dbReference>
<sequence>MQENDLSSLKKSLPEVPGIQGIDEYMPAAVLVLLLPIENEYHFLLQKRSAFISQAGEICFPGGKYDPQKDISLRQTALRETEEELGLCPDKISIIGQLDTLVVPLGKTIDTFIATADYTLADIKSNPAEVEHAFTLPISFFEKNPPSTYNVILKNHPSYINHLNEEVQLLPARKLGLPEQYQKPWGQFRQRIFTYQTNEGVIWGLTARIIRDICCKLRP</sequence>
<dbReference type="AlphaFoldDB" id="A0A1H6Z9F4"/>
<accession>A0A1H6Z9F4</accession>
<evidence type="ECO:0000259" key="7">
    <source>
        <dbReference type="PROSITE" id="PS51462"/>
    </source>
</evidence>